<evidence type="ECO:0000256" key="9">
    <source>
        <dbReference type="ARBA" id="ARBA00022833"/>
    </source>
</evidence>
<dbReference type="Pfam" id="PF07504">
    <property type="entry name" value="FTP"/>
    <property type="match status" value="1"/>
</dbReference>
<evidence type="ECO:0000313" key="16">
    <source>
        <dbReference type="Proteomes" id="UP001284601"/>
    </source>
</evidence>
<evidence type="ECO:0000256" key="6">
    <source>
        <dbReference type="ARBA" id="ARBA00022723"/>
    </source>
</evidence>
<name>A0ABU4HQL1_9ACTN</name>
<dbReference type="PANTHER" id="PTHR33478:SF1">
    <property type="entry name" value="EXTRACELLULAR METALLOPROTEINASE MEP"/>
    <property type="match status" value="1"/>
</dbReference>
<dbReference type="InterPro" id="IPR001842">
    <property type="entry name" value="Peptidase_M36"/>
</dbReference>
<organism evidence="15 16">
    <name type="scientific">Conexibacter stalactiti</name>
    <dbReference type="NCBI Taxonomy" id="1940611"/>
    <lineage>
        <taxon>Bacteria</taxon>
        <taxon>Bacillati</taxon>
        <taxon>Actinomycetota</taxon>
        <taxon>Thermoleophilia</taxon>
        <taxon>Solirubrobacterales</taxon>
        <taxon>Conexibacteraceae</taxon>
        <taxon>Conexibacter</taxon>
    </lineage>
</organism>
<evidence type="ECO:0000256" key="8">
    <source>
        <dbReference type="ARBA" id="ARBA00022801"/>
    </source>
</evidence>
<dbReference type="SUPFAM" id="SSF55486">
    <property type="entry name" value="Metalloproteases ('zincins'), catalytic domain"/>
    <property type="match status" value="1"/>
</dbReference>
<evidence type="ECO:0000256" key="4">
    <source>
        <dbReference type="ARBA" id="ARBA00022525"/>
    </source>
</evidence>
<sequence>MRARIAISLGGLLAVVAAAPAAAVQHQHDHGEQLPNVDRRAAERAPVPHQTRVARDRLDTALGALGSVETDAKSGGVAYVGRPDGLLTAPSTADPEQIVLDWVRDRRAVFGLDADDLAQLQLVARSVSPDGITHLRFNQVLDGVLAFDSGIDGHVTADGRLINVSGAPVPGAELPAGDPVPALDATDGLREARAAVDGRAPLPPTTSVKPGPSRTTSFAGGERAVLRWSATADGPRLAWSVIADDGDGHLYDVLVGADDGELLRRQSLTHELGAARYFAVDPDATPTQTQITMPPAWYDQHSGGTRLWGQYARTYVDPRDEDPIAGAEEGGARVQIAANGGTPAAPDWLYTPITSFPGAAPCPAASGCTWNRADILTAAANQLQVGANVHVLTSRFHDHLAQAPIGFDEASGNFQRENGTRAGWGGDYVRAEVNDGEGFNNANFSTPPDGEAPRMQMYLFQPRNVNGGDVADIVYHEYGHGLSNRLVVNASGASTLSSLQGRMMGEAWSDFYALDLLVAEGAVIDTPAPGELTVGEYAVGPGGVRAKPADCPVDPAGTTPACNGYFVVGSPVAGGYTYGDLALTENRTPHNGGEVWAELLWEIRTALGRDAALALVTGGMRLSVDNPSMLDMRDAILQQAGAMRSAPGAADDHYARLWRLFAARGMGSDARTPSSASSTPTEGYATAPSGLRLGGDAVVTDPYPLGDNDGMIEPGELFELHQPVMAMSFADLAGVTGTLASGNPALTTVAPTAAWPQLGAGRTAVNATPFSGRLAAGACKAAVPLTIAISSSAGSATAQLTLDPRSTSSAVVPIPDGAAGRPGVATATFEVPAGGVADDVDLRIGWLRHSYVGDLTIELIHDGVTAVVIDSLPNAAGDGPGSFSGIDIRDAIFDSDAAAVLPTANGATISGRVRPQTANALDAFNGHPVAGTWTLRISDHARLDAGTLRSWGVDSPQASCGRLEIPAAQTSVAAAVAHDAATVTGSVTPNGRATGMRFAWGTTTAYGATTPVVDAGAGDAAVAAGAALAGLAPSTTYHYRVETVREGGQVAVAGEDRSFTTAPQPPGGSGPPAPGPGPQVLPPSPLPPRDTAAPRFTPRPRVTVAKAKRGARRRAVTIALALSEPARVTATVTRSAPGIRSGRRCVAVPRRRPRGATSCTRQVAAATARATLARAGAATLKLPGGGLAKGSYSATLTAVDAAGNRATAVVRFSVK</sequence>
<gene>
    <name evidence="15" type="ORF">R7226_14660</name>
</gene>
<protein>
    <submittedName>
        <fullName evidence="15">M36 family metallopeptidase</fullName>
    </submittedName>
</protein>
<dbReference type="SUPFAM" id="SSF49785">
    <property type="entry name" value="Galactose-binding domain-like"/>
    <property type="match status" value="1"/>
</dbReference>
<keyword evidence="10" id="KW-0482">Metalloprotease</keyword>
<comment type="cofactor">
    <cofactor evidence="1">
        <name>Zn(2+)</name>
        <dbReference type="ChEBI" id="CHEBI:29105"/>
    </cofactor>
</comment>
<feature type="domain" description="P/Homo B" evidence="14">
    <location>
        <begin position="796"/>
        <end position="965"/>
    </location>
</feature>
<dbReference type="InterPro" id="IPR008979">
    <property type="entry name" value="Galactose-bd-like_sf"/>
</dbReference>
<accession>A0ABU4HQL1</accession>
<reference evidence="15 16" key="2">
    <citation type="submission" date="2023-10" db="EMBL/GenBank/DDBJ databases">
        <authorList>
            <person name="Han X.F."/>
        </authorList>
    </citation>
    <scope>NUCLEOTIDE SEQUENCE [LARGE SCALE GENOMIC DNA]</scope>
    <source>
        <strain evidence="15 16">KCTC 39840</strain>
    </source>
</reference>
<feature type="compositionally biased region" description="Pro residues" evidence="12">
    <location>
        <begin position="1063"/>
        <end position="1088"/>
    </location>
</feature>
<evidence type="ECO:0000256" key="11">
    <source>
        <dbReference type="ARBA" id="ARBA00023145"/>
    </source>
</evidence>
<keyword evidence="11" id="KW-0865">Zymogen</keyword>
<keyword evidence="16" id="KW-1185">Reference proteome</keyword>
<reference evidence="16" key="1">
    <citation type="submission" date="2023-07" db="EMBL/GenBank/DDBJ databases">
        <title>Conexibacter stalactiti sp. nov., isolated from stalactites in a lava cave and emended description of the genus Conexibacter.</title>
        <authorList>
            <person name="Lee S.D."/>
        </authorList>
    </citation>
    <scope>NUCLEOTIDE SEQUENCE [LARGE SCALE GENOMIC DNA]</scope>
    <source>
        <strain evidence="16">KCTC 39840</strain>
    </source>
</reference>
<dbReference type="RefSeq" id="WP_318597924.1">
    <property type="nucleotide sequence ID" value="NZ_JAWSTH010000036.1"/>
</dbReference>
<dbReference type="InterPro" id="IPR002884">
    <property type="entry name" value="P_dom"/>
</dbReference>
<comment type="caution">
    <text evidence="15">The sequence shown here is derived from an EMBL/GenBank/DDBJ whole genome shotgun (WGS) entry which is preliminary data.</text>
</comment>
<feature type="region of interest" description="Disordered" evidence="12">
    <location>
        <begin position="1058"/>
        <end position="1109"/>
    </location>
</feature>
<evidence type="ECO:0000256" key="2">
    <source>
        <dbReference type="ARBA" id="ARBA00004613"/>
    </source>
</evidence>
<dbReference type="InterPro" id="IPR027268">
    <property type="entry name" value="Peptidase_M4/M1_CTD_sf"/>
</dbReference>
<dbReference type="InterPro" id="IPR050371">
    <property type="entry name" value="Fungal_virulence_M36"/>
</dbReference>
<dbReference type="InterPro" id="IPR011096">
    <property type="entry name" value="FTP_domain"/>
</dbReference>
<dbReference type="PANTHER" id="PTHR33478">
    <property type="entry name" value="EXTRACELLULAR METALLOPROTEINASE MEP"/>
    <property type="match status" value="1"/>
</dbReference>
<evidence type="ECO:0000256" key="13">
    <source>
        <dbReference type="SAM" id="SignalP"/>
    </source>
</evidence>
<evidence type="ECO:0000256" key="3">
    <source>
        <dbReference type="ARBA" id="ARBA00006006"/>
    </source>
</evidence>
<evidence type="ECO:0000256" key="5">
    <source>
        <dbReference type="ARBA" id="ARBA00022670"/>
    </source>
</evidence>
<keyword evidence="8" id="KW-0378">Hydrolase</keyword>
<feature type="compositionally biased region" description="Low complexity" evidence="12">
    <location>
        <begin position="668"/>
        <end position="681"/>
    </location>
</feature>
<keyword evidence="4" id="KW-0964">Secreted</keyword>
<dbReference type="Gene3D" id="2.60.120.260">
    <property type="entry name" value="Galactose-binding domain-like"/>
    <property type="match status" value="1"/>
</dbReference>
<evidence type="ECO:0000256" key="10">
    <source>
        <dbReference type="ARBA" id="ARBA00023049"/>
    </source>
</evidence>
<dbReference type="PRINTS" id="PR00999">
    <property type="entry name" value="FUNGALYSIN"/>
</dbReference>
<evidence type="ECO:0000256" key="1">
    <source>
        <dbReference type="ARBA" id="ARBA00001947"/>
    </source>
</evidence>
<evidence type="ECO:0000256" key="12">
    <source>
        <dbReference type="SAM" id="MobiDB-lite"/>
    </source>
</evidence>
<feature type="chain" id="PRO_5045136042" evidence="13">
    <location>
        <begin position="24"/>
        <end position="1215"/>
    </location>
</feature>
<dbReference type="EMBL" id="JAWSTH010000036">
    <property type="protein sequence ID" value="MDW5595588.1"/>
    <property type="molecule type" value="Genomic_DNA"/>
</dbReference>
<comment type="subcellular location">
    <subcellularLocation>
        <location evidence="2">Secreted</location>
    </subcellularLocation>
</comment>
<dbReference type="Gene3D" id="3.10.170.10">
    <property type="match status" value="1"/>
</dbReference>
<keyword evidence="7 13" id="KW-0732">Signal</keyword>
<dbReference type="Pfam" id="PF02128">
    <property type="entry name" value="Peptidase_M36"/>
    <property type="match status" value="1"/>
</dbReference>
<feature type="compositionally biased region" description="Polar residues" evidence="12">
    <location>
        <begin position="205"/>
        <end position="218"/>
    </location>
</feature>
<evidence type="ECO:0000313" key="15">
    <source>
        <dbReference type="EMBL" id="MDW5595588.1"/>
    </source>
</evidence>
<evidence type="ECO:0000256" key="7">
    <source>
        <dbReference type="ARBA" id="ARBA00022729"/>
    </source>
</evidence>
<keyword evidence="9" id="KW-0862">Zinc</keyword>
<feature type="region of interest" description="Disordered" evidence="12">
    <location>
        <begin position="199"/>
        <end position="218"/>
    </location>
</feature>
<dbReference type="Gene3D" id="1.10.390.10">
    <property type="entry name" value="Neutral Protease Domain 2"/>
    <property type="match status" value="1"/>
</dbReference>
<dbReference type="Pfam" id="PF01483">
    <property type="entry name" value="P_proprotein"/>
    <property type="match status" value="1"/>
</dbReference>
<keyword evidence="6" id="KW-0479">Metal-binding</keyword>
<feature type="signal peptide" evidence="13">
    <location>
        <begin position="1"/>
        <end position="23"/>
    </location>
</feature>
<evidence type="ECO:0000259" key="14">
    <source>
        <dbReference type="PROSITE" id="PS51829"/>
    </source>
</evidence>
<dbReference type="Proteomes" id="UP001284601">
    <property type="component" value="Unassembled WGS sequence"/>
</dbReference>
<keyword evidence="5" id="KW-0645">Protease</keyword>
<proteinExistence type="inferred from homology"/>
<feature type="region of interest" description="Disordered" evidence="12">
    <location>
        <begin position="667"/>
        <end position="695"/>
    </location>
</feature>
<dbReference type="PROSITE" id="PS51829">
    <property type="entry name" value="P_HOMO_B"/>
    <property type="match status" value="1"/>
</dbReference>
<comment type="similarity">
    <text evidence="3">Belongs to the peptidase M36 family.</text>
</comment>